<reference evidence="2 3" key="1">
    <citation type="journal article" date="2016" name="Nat. Commun.">
        <title>Thousands of microbial genomes shed light on interconnected biogeochemical processes in an aquifer system.</title>
        <authorList>
            <person name="Anantharaman K."/>
            <person name="Brown C.T."/>
            <person name="Hug L.A."/>
            <person name="Sharon I."/>
            <person name="Castelle C.J."/>
            <person name="Probst A.J."/>
            <person name="Thomas B.C."/>
            <person name="Singh A."/>
            <person name="Wilkins M.J."/>
            <person name="Karaoz U."/>
            <person name="Brodie E.L."/>
            <person name="Williams K.H."/>
            <person name="Hubbard S.S."/>
            <person name="Banfield J.F."/>
        </authorList>
    </citation>
    <scope>NUCLEOTIDE SEQUENCE [LARGE SCALE GENOMIC DNA]</scope>
</reference>
<sequence length="294" mass="34269">MKAKEKNNSRIICPICSNSQVFQKFSCYEFKIYYCDRCSNGFTYPVPKNIGRYYNNSYWLPKGFIGILKKNVYKFFQLRRKSWIMKYLKKGQILDVGAGEAIFSNFFSKKFKVTSIDLPSAKIQNLAVIKTNFLTWKPGKKFDAIVFWESLEHTALPLKYIEKAFSILNNGGYIFVEYPRADSLESKIFRRYWYHLDPPRHLSHLTPKGMERILAKAKFTKVSHAGVPAFEYTIAGFTASILNLFKLQPDDFFNNPWHSIILLFLIPVIIISTFVEIFFFIIGQSPIYLTVAKK</sequence>
<gene>
    <name evidence="2" type="ORF">A3D83_01240</name>
</gene>
<evidence type="ECO:0008006" key="4">
    <source>
        <dbReference type="Google" id="ProtNLM"/>
    </source>
</evidence>
<protein>
    <recommendedName>
        <fullName evidence="4">Methyltransferase type 11 domain-containing protein</fullName>
    </recommendedName>
</protein>
<comment type="caution">
    <text evidence="2">The sequence shown here is derived from an EMBL/GenBank/DDBJ whole genome shotgun (WGS) entry which is preliminary data.</text>
</comment>
<evidence type="ECO:0000256" key="1">
    <source>
        <dbReference type="SAM" id="Phobius"/>
    </source>
</evidence>
<dbReference type="Pfam" id="PF13489">
    <property type="entry name" value="Methyltransf_23"/>
    <property type="match status" value="1"/>
</dbReference>
<dbReference type="CDD" id="cd02440">
    <property type="entry name" value="AdoMet_MTases"/>
    <property type="match status" value="1"/>
</dbReference>
<feature type="transmembrane region" description="Helical" evidence="1">
    <location>
        <begin position="222"/>
        <end position="245"/>
    </location>
</feature>
<dbReference type="Proteomes" id="UP000177258">
    <property type="component" value="Unassembled WGS sequence"/>
</dbReference>
<dbReference type="InterPro" id="IPR029063">
    <property type="entry name" value="SAM-dependent_MTases_sf"/>
</dbReference>
<dbReference type="SUPFAM" id="SSF53335">
    <property type="entry name" value="S-adenosyl-L-methionine-dependent methyltransferases"/>
    <property type="match status" value="1"/>
</dbReference>
<evidence type="ECO:0000313" key="3">
    <source>
        <dbReference type="Proteomes" id="UP000177258"/>
    </source>
</evidence>
<dbReference type="Gene3D" id="3.40.50.150">
    <property type="entry name" value="Vaccinia Virus protein VP39"/>
    <property type="match status" value="1"/>
</dbReference>
<organism evidence="2 3">
    <name type="scientific">Candidatus Daviesbacteria bacterium RIFCSPHIGHO2_02_FULL_41_10</name>
    <dbReference type="NCBI Taxonomy" id="1797774"/>
    <lineage>
        <taxon>Bacteria</taxon>
        <taxon>Candidatus Daviesiibacteriota</taxon>
    </lineage>
</organism>
<keyword evidence="1" id="KW-0812">Transmembrane</keyword>
<proteinExistence type="predicted"/>
<dbReference type="PANTHER" id="PTHR43861">
    <property type="entry name" value="TRANS-ACONITATE 2-METHYLTRANSFERASE-RELATED"/>
    <property type="match status" value="1"/>
</dbReference>
<keyword evidence="1" id="KW-0472">Membrane</keyword>
<evidence type="ECO:0000313" key="2">
    <source>
        <dbReference type="EMBL" id="OGE33578.1"/>
    </source>
</evidence>
<feature type="transmembrane region" description="Helical" evidence="1">
    <location>
        <begin position="257"/>
        <end position="283"/>
    </location>
</feature>
<accession>A0A1F5JY76</accession>
<dbReference type="PANTHER" id="PTHR43861:SF6">
    <property type="entry name" value="METHYLTRANSFERASE TYPE 11"/>
    <property type="match status" value="1"/>
</dbReference>
<name>A0A1F5JY76_9BACT</name>
<keyword evidence="1" id="KW-1133">Transmembrane helix</keyword>
<dbReference type="AlphaFoldDB" id="A0A1F5JY76"/>
<dbReference type="EMBL" id="MFDB01000008">
    <property type="protein sequence ID" value="OGE33578.1"/>
    <property type="molecule type" value="Genomic_DNA"/>
</dbReference>